<feature type="domain" description="O-antigen ligase-related" evidence="6">
    <location>
        <begin position="202"/>
        <end position="333"/>
    </location>
</feature>
<feature type="transmembrane region" description="Helical" evidence="5">
    <location>
        <begin position="145"/>
        <end position="172"/>
    </location>
</feature>
<dbReference type="InterPro" id="IPR007016">
    <property type="entry name" value="O-antigen_ligase-rel_domated"/>
</dbReference>
<organism evidence="7 8">
    <name type="scientific">Cyclobacterium amurskyense</name>
    <dbReference type="NCBI Taxonomy" id="320787"/>
    <lineage>
        <taxon>Bacteria</taxon>
        <taxon>Pseudomonadati</taxon>
        <taxon>Bacteroidota</taxon>
        <taxon>Cytophagia</taxon>
        <taxon>Cytophagales</taxon>
        <taxon>Cyclobacteriaceae</taxon>
        <taxon>Cyclobacterium</taxon>
    </lineage>
</organism>
<feature type="transmembrane region" description="Helical" evidence="5">
    <location>
        <begin position="378"/>
        <end position="399"/>
    </location>
</feature>
<feature type="transmembrane region" description="Helical" evidence="5">
    <location>
        <begin position="348"/>
        <end position="366"/>
    </location>
</feature>
<dbReference type="STRING" id="320787.CA2015_3254"/>
<keyword evidence="8" id="KW-1185">Reference proteome</keyword>
<evidence type="ECO:0000256" key="5">
    <source>
        <dbReference type="SAM" id="Phobius"/>
    </source>
</evidence>
<sequence>MNAVAENRVSTKIGLLDFFFIGGLPGGVFLFRNLLYVLVLRQREAGEMATVDASAGVQAVFLVVVLLVGVYYFIHHELIRYFIGNSAFKWFFLFYGLGLISAIWSVDPILTLYRATEAIAYALLIFAAVYTIYCKVGAEGLLRWLLWYSIYAIVLGALGRIKLLGFGAFGLGTFLEQQMTSTPFFFMALLFPLSLWIRVPILTISILSFSNTAYLGILLGTFALKEGSKYLKAIFFFGGISLLVILLYFGAGDVLKNTVFYGKKGVGLEYTSGRDKIAALSWEESMKQPLIGYGFVAGEISVISETRGSGVIGAHNGFLSALLGMGIPGALLLAVFLVKIWFTSKSEVFPPLIRSALYGSFLMILVHTMGNPGIGSRVYGAWIPSVLIFTVISVLYSHFKQLTLYANYLDNPEFSGLQDTTVPRAR</sequence>
<dbReference type="EMBL" id="CP012040">
    <property type="protein sequence ID" value="AKP52647.1"/>
    <property type="molecule type" value="Genomic_DNA"/>
</dbReference>
<dbReference type="KEGG" id="camu:CA2015_3254"/>
<keyword evidence="3 5" id="KW-1133">Transmembrane helix</keyword>
<evidence type="ECO:0000256" key="3">
    <source>
        <dbReference type="ARBA" id="ARBA00022989"/>
    </source>
</evidence>
<evidence type="ECO:0000256" key="1">
    <source>
        <dbReference type="ARBA" id="ARBA00004141"/>
    </source>
</evidence>
<feature type="transmembrane region" description="Helical" evidence="5">
    <location>
        <begin position="230"/>
        <end position="251"/>
    </location>
</feature>
<keyword evidence="4 5" id="KW-0472">Membrane</keyword>
<reference evidence="7 8" key="1">
    <citation type="submission" date="2015-07" db="EMBL/GenBank/DDBJ databases">
        <authorList>
            <person name="Kim K.M."/>
        </authorList>
    </citation>
    <scope>NUCLEOTIDE SEQUENCE [LARGE SCALE GENOMIC DNA]</scope>
    <source>
        <strain evidence="7 8">KCTC 12363</strain>
    </source>
</reference>
<dbReference type="GO" id="GO:0016020">
    <property type="term" value="C:membrane"/>
    <property type="evidence" value="ECO:0007669"/>
    <property type="project" value="UniProtKB-SubCell"/>
</dbReference>
<dbReference type="RefSeq" id="WP_048642841.1">
    <property type="nucleotide sequence ID" value="NZ_CP012040.1"/>
</dbReference>
<dbReference type="OrthoDB" id="1424450at2"/>
<dbReference type="Proteomes" id="UP000036520">
    <property type="component" value="Chromosome"/>
</dbReference>
<comment type="subcellular location">
    <subcellularLocation>
        <location evidence="1">Membrane</location>
        <topology evidence="1">Multi-pass membrane protein</topology>
    </subcellularLocation>
</comment>
<feature type="transmembrane region" description="Helical" evidence="5">
    <location>
        <begin position="318"/>
        <end position="342"/>
    </location>
</feature>
<gene>
    <name evidence="7" type="ORF">CA2015_3254</name>
</gene>
<evidence type="ECO:0000313" key="7">
    <source>
        <dbReference type="EMBL" id="AKP52647.1"/>
    </source>
</evidence>
<feature type="transmembrane region" description="Helical" evidence="5">
    <location>
        <begin position="55"/>
        <end position="74"/>
    </location>
</feature>
<evidence type="ECO:0000256" key="4">
    <source>
        <dbReference type="ARBA" id="ARBA00023136"/>
    </source>
</evidence>
<feature type="transmembrane region" description="Helical" evidence="5">
    <location>
        <begin position="15"/>
        <end position="35"/>
    </location>
</feature>
<feature type="transmembrane region" description="Helical" evidence="5">
    <location>
        <begin position="86"/>
        <end position="106"/>
    </location>
</feature>
<name>A0A0H4PW83_9BACT</name>
<proteinExistence type="predicted"/>
<protein>
    <recommendedName>
        <fullName evidence="6">O-antigen ligase-related domain-containing protein</fullName>
    </recommendedName>
</protein>
<dbReference type="Pfam" id="PF04932">
    <property type="entry name" value="Wzy_C"/>
    <property type="match status" value="1"/>
</dbReference>
<feature type="transmembrane region" description="Helical" evidence="5">
    <location>
        <begin position="184"/>
        <end position="209"/>
    </location>
</feature>
<evidence type="ECO:0000259" key="6">
    <source>
        <dbReference type="Pfam" id="PF04932"/>
    </source>
</evidence>
<accession>A0A0H4PW83</accession>
<dbReference type="AlphaFoldDB" id="A0A0H4PW83"/>
<evidence type="ECO:0000313" key="8">
    <source>
        <dbReference type="Proteomes" id="UP000036520"/>
    </source>
</evidence>
<evidence type="ECO:0000256" key="2">
    <source>
        <dbReference type="ARBA" id="ARBA00022692"/>
    </source>
</evidence>
<keyword evidence="2 5" id="KW-0812">Transmembrane</keyword>
<feature type="transmembrane region" description="Helical" evidence="5">
    <location>
        <begin position="112"/>
        <end position="133"/>
    </location>
</feature>